<organism evidence="2 3">
    <name type="scientific">Didymodactylos carnosus</name>
    <dbReference type="NCBI Taxonomy" id="1234261"/>
    <lineage>
        <taxon>Eukaryota</taxon>
        <taxon>Metazoa</taxon>
        <taxon>Spiralia</taxon>
        <taxon>Gnathifera</taxon>
        <taxon>Rotifera</taxon>
        <taxon>Eurotatoria</taxon>
        <taxon>Bdelloidea</taxon>
        <taxon>Philodinida</taxon>
        <taxon>Philodinidae</taxon>
        <taxon>Didymodactylos</taxon>
    </lineage>
</organism>
<dbReference type="EMBL" id="CAJOBA010014302">
    <property type="protein sequence ID" value="CAF3883001.1"/>
    <property type="molecule type" value="Genomic_DNA"/>
</dbReference>
<dbReference type="Proteomes" id="UP000677228">
    <property type="component" value="Unassembled WGS sequence"/>
</dbReference>
<comment type="caution">
    <text evidence="2">The sequence shown here is derived from an EMBL/GenBank/DDBJ whole genome shotgun (WGS) entry which is preliminary data.</text>
</comment>
<evidence type="ECO:0000313" key="2">
    <source>
        <dbReference type="EMBL" id="CAF3883001.1"/>
    </source>
</evidence>
<accession>A0A8S2L3N8</accession>
<dbReference type="EMBL" id="CAJNOK010082476">
    <property type="protein sequence ID" value="CAF1684804.1"/>
    <property type="molecule type" value="Genomic_DNA"/>
</dbReference>
<sequence length="37" mass="3859">MTDASLGFRGTLARWACFGARWASRTLGRGNGGMIGG</sequence>
<reference evidence="2" key="1">
    <citation type="submission" date="2021-02" db="EMBL/GenBank/DDBJ databases">
        <authorList>
            <person name="Nowell W R."/>
        </authorList>
    </citation>
    <scope>NUCLEOTIDE SEQUENCE</scope>
</reference>
<dbReference type="Proteomes" id="UP000682733">
    <property type="component" value="Unassembled WGS sequence"/>
</dbReference>
<name>A0A8S2L3N8_9BILA</name>
<feature type="non-terminal residue" evidence="2">
    <location>
        <position position="37"/>
    </location>
</feature>
<gene>
    <name evidence="1" type="ORF">OVA965_LOCUS46187</name>
    <name evidence="2" type="ORF">TMI583_LOCUS20072</name>
</gene>
<protein>
    <submittedName>
        <fullName evidence="2">Uncharacterized protein</fullName>
    </submittedName>
</protein>
<evidence type="ECO:0000313" key="1">
    <source>
        <dbReference type="EMBL" id="CAF1684804.1"/>
    </source>
</evidence>
<dbReference type="AlphaFoldDB" id="A0A8S2L3N8"/>
<evidence type="ECO:0000313" key="3">
    <source>
        <dbReference type="Proteomes" id="UP000682733"/>
    </source>
</evidence>
<proteinExistence type="predicted"/>